<evidence type="ECO:0000313" key="7">
    <source>
        <dbReference type="Proteomes" id="UP000254101"/>
    </source>
</evidence>
<evidence type="ECO:0000256" key="2">
    <source>
        <dbReference type="ARBA" id="ARBA00004613"/>
    </source>
</evidence>
<comment type="similarity">
    <text evidence="3">Belongs to the bacterial flagellin family.</text>
</comment>
<evidence type="ECO:0000256" key="1">
    <source>
        <dbReference type="ARBA" id="ARBA00004365"/>
    </source>
</evidence>
<dbReference type="Pfam" id="PF00669">
    <property type="entry name" value="Flagellin_N"/>
    <property type="match status" value="1"/>
</dbReference>
<dbReference type="SUPFAM" id="SSF64518">
    <property type="entry name" value="Phase 1 flagellin"/>
    <property type="match status" value="1"/>
</dbReference>
<dbReference type="InterPro" id="IPR001029">
    <property type="entry name" value="Flagellin_N"/>
</dbReference>
<accession>A0A395LJB2</accession>
<sequence length="306" mass="32454">MINLSTGAFYERSATQISSLRGRAETLQKQIGTGERLEKSSDDPVAAARLRMLEREERVSKVDTRNSESAENNLKFTDEALGQVAVMISRARELTLQAANATTSDEQRVSIATELDGLRTNLLGVANGRNAAGHALFGGQAIGSAYDIDAATGAATYVGTATLDEIEIGDGQAITPGNTGPEVFAFENPDGTKTDLFAELSALSAALRGGGQAAADAAREGLSTLDTGFEKVTTAQTVLGSRMAWLELMSDRRTGNLERIADERSSVGGADPAVTMTRLQEMLTVLEASQSSFVRLANLNLFSMLR</sequence>
<feature type="domain" description="Flagellin N-terminal" evidence="5">
    <location>
        <begin position="19"/>
        <end position="140"/>
    </location>
</feature>
<proteinExistence type="inferred from homology"/>
<dbReference type="OrthoDB" id="7389561at2"/>
<keyword evidence="6" id="KW-0969">Cilium</keyword>
<evidence type="ECO:0000259" key="5">
    <source>
        <dbReference type="Pfam" id="PF00669"/>
    </source>
</evidence>
<evidence type="ECO:0000256" key="3">
    <source>
        <dbReference type="ARBA" id="ARBA00005709"/>
    </source>
</evidence>
<comment type="subcellular location">
    <subcellularLocation>
        <location evidence="1">Bacterial flagellum</location>
    </subcellularLocation>
    <subcellularLocation>
        <location evidence="2">Secreted</location>
    </subcellularLocation>
</comment>
<dbReference type="InterPro" id="IPR001492">
    <property type="entry name" value="Flagellin"/>
</dbReference>
<evidence type="ECO:0000313" key="6">
    <source>
        <dbReference type="EMBL" id="RDS77063.1"/>
    </source>
</evidence>
<dbReference type="InterPro" id="IPR013384">
    <property type="entry name" value="Flagell_FlgL"/>
</dbReference>
<gene>
    <name evidence="6" type="primary">flgL</name>
    <name evidence="6" type="ORF">DL238_05175</name>
</gene>
<keyword evidence="4" id="KW-0975">Bacterial flagellum</keyword>
<keyword evidence="6" id="KW-0966">Cell projection</keyword>
<dbReference type="Proteomes" id="UP000254101">
    <property type="component" value="Unassembled WGS sequence"/>
</dbReference>
<dbReference type="AlphaFoldDB" id="A0A395LJB2"/>
<dbReference type="GO" id="GO:0005198">
    <property type="term" value="F:structural molecule activity"/>
    <property type="evidence" value="ECO:0007669"/>
    <property type="project" value="InterPro"/>
</dbReference>
<dbReference type="GO" id="GO:0071973">
    <property type="term" value="P:bacterial-type flagellum-dependent cell motility"/>
    <property type="evidence" value="ECO:0007669"/>
    <property type="project" value="InterPro"/>
</dbReference>
<dbReference type="PANTHER" id="PTHR42792">
    <property type="entry name" value="FLAGELLIN"/>
    <property type="match status" value="1"/>
</dbReference>
<dbReference type="Gene3D" id="1.20.1330.10">
    <property type="entry name" value="f41 fragment of flagellin, N-terminal domain"/>
    <property type="match status" value="1"/>
</dbReference>
<reference evidence="6 7" key="1">
    <citation type="submission" date="2018-07" db="EMBL/GenBank/DDBJ databases">
        <title>Erythrobacter nanhaiensis sp. nov., a novel member of the genus Erythrobacter isolated from the South China Sea.</title>
        <authorList>
            <person name="Chen X."/>
            <person name="Liu J."/>
        </authorList>
    </citation>
    <scope>NUCLEOTIDE SEQUENCE [LARGE SCALE GENOMIC DNA]</scope>
    <source>
        <strain evidence="6 7">S-5</strain>
    </source>
</reference>
<comment type="caution">
    <text evidence="6">The sequence shown here is derived from an EMBL/GenBank/DDBJ whole genome shotgun (WGS) entry which is preliminary data.</text>
</comment>
<dbReference type="PANTHER" id="PTHR42792:SF1">
    <property type="entry name" value="FLAGELLAR HOOK-ASSOCIATED PROTEIN 3"/>
    <property type="match status" value="1"/>
</dbReference>
<dbReference type="GO" id="GO:0005576">
    <property type="term" value="C:extracellular region"/>
    <property type="evidence" value="ECO:0007669"/>
    <property type="project" value="UniProtKB-SubCell"/>
</dbReference>
<keyword evidence="7" id="KW-1185">Reference proteome</keyword>
<dbReference type="GO" id="GO:0009424">
    <property type="term" value="C:bacterial-type flagellum hook"/>
    <property type="evidence" value="ECO:0007669"/>
    <property type="project" value="InterPro"/>
</dbReference>
<dbReference type="RefSeq" id="WP_115491284.1">
    <property type="nucleotide sequence ID" value="NZ_JACHWW010000001.1"/>
</dbReference>
<name>A0A395LJB2_9SPHN</name>
<dbReference type="EMBL" id="QRBB01000001">
    <property type="protein sequence ID" value="RDS77063.1"/>
    <property type="molecule type" value="Genomic_DNA"/>
</dbReference>
<protein>
    <submittedName>
        <fullName evidence="6">Flagellar hook-associated protein 3</fullName>
    </submittedName>
</protein>
<keyword evidence="6" id="KW-0282">Flagellum</keyword>
<organism evidence="6 7">
    <name type="scientific">Alteriqipengyuania lutimaris</name>
    <dbReference type="NCBI Taxonomy" id="1538146"/>
    <lineage>
        <taxon>Bacteria</taxon>
        <taxon>Pseudomonadati</taxon>
        <taxon>Pseudomonadota</taxon>
        <taxon>Alphaproteobacteria</taxon>
        <taxon>Sphingomonadales</taxon>
        <taxon>Erythrobacteraceae</taxon>
        <taxon>Alteriqipengyuania</taxon>
    </lineage>
</organism>
<evidence type="ECO:0000256" key="4">
    <source>
        <dbReference type="ARBA" id="ARBA00023143"/>
    </source>
</evidence>
<dbReference type="NCBIfam" id="TIGR02550">
    <property type="entry name" value="flagell_flgL"/>
    <property type="match status" value="1"/>
</dbReference>